<dbReference type="InterPro" id="IPR006058">
    <property type="entry name" value="2Fe2S_fd_BS"/>
</dbReference>
<protein>
    <submittedName>
        <fullName evidence="13">NADH oxidoreductase HCR</fullName>
        <ecNumber evidence="13">1.-.-.-</ecNumber>
    </submittedName>
</protein>
<dbReference type="PANTHER" id="PTHR47354:SF6">
    <property type="entry name" value="NADH OXIDOREDUCTASE HCR"/>
    <property type="match status" value="1"/>
</dbReference>
<evidence type="ECO:0000259" key="11">
    <source>
        <dbReference type="PROSITE" id="PS51085"/>
    </source>
</evidence>
<keyword evidence="7" id="KW-0408">Iron</keyword>
<keyword evidence="2" id="KW-0285">Flavoprotein</keyword>
<dbReference type="Pfam" id="PF00970">
    <property type="entry name" value="FAD_binding_6"/>
    <property type="match status" value="1"/>
</dbReference>
<evidence type="ECO:0000256" key="8">
    <source>
        <dbReference type="ARBA" id="ARBA00023014"/>
    </source>
</evidence>
<dbReference type="InterPro" id="IPR001041">
    <property type="entry name" value="2Fe-2S_ferredoxin-type"/>
</dbReference>
<evidence type="ECO:0000313" key="14">
    <source>
        <dbReference type="Proteomes" id="UP000286947"/>
    </source>
</evidence>
<dbReference type="Pfam" id="PF00111">
    <property type="entry name" value="Fer2"/>
    <property type="match status" value="1"/>
</dbReference>
<gene>
    <name evidence="13" type="primary">hcr</name>
    <name evidence="13" type="ORF">CUZ56_01025</name>
</gene>
<dbReference type="InterPro" id="IPR001433">
    <property type="entry name" value="OxRdtase_FAD/NAD-bd"/>
</dbReference>
<dbReference type="InterPro" id="IPR050415">
    <property type="entry name" value="MRET"/>
</dbReference>
<dbReference type="InterPro" id="IPR008333">
    <property type="entry name" value="Cbr1-like_FAD-bd_dom"/>
</dbReference>
<organism evidence="13 14">
    <name type="scientific">Saezia sanguinis</name>
    <dbReference type="NCBI Taxonomy" id="1965230"/>
    <lineage>
        <taxon>Bacteria</taxon>
        <taxon>Pseudomonadati</taxon>
        <taxon>Pseudomonadota</taxon>
        <taxon>Betaproteobacteria</taxon>
        <taxon>Burkholderiales</taxon>
        <taxon>Saeziaceae</taxon>
        <taxon>Saezia</taxon>
    </lineage>
</organism>
<name>A0A433SEG6_9BURK</name>
<evidence type="ECO:0000256" key="10">
    <source>
        <dbReference type="ARBA" id="ARBA00061434"/>
    </source>
</evidence>
<dbReference type="GO" id="GO:0051537">
    <property type="term" value="F:2 iron, 2 sulfur cluster binding"/>
    <property type="evidence" value="ECO:0007669"/>
    <property type="project" value="UniProtKB-KW"/>
</dbReference>
<dbReference type="CDD" id="cd00207">
    <property type="entry name" value="fer2"/>
    <property type="match status" value="1"/>
</dbReference>
<keyword evidence="5" id="KW-0274">FAD</keyword>
<dbReference type="SUPFAM" id="SSF63380">
    <property type="entry name" value="Riboflavin synthase domain-like"/>
    <property type="match status" value="1"/>
</dbReference>
<evidence type="ECO:0000256" key="6">
    <source>
        <dbReference type="ARBA" id="ARBA00023002"/>
    </source>
</evidence>
<dbReference type="Proteomes" id="UP000286947">
    <property type="component" value="Unassembled WGS sequence"/>
</dbReference>
<dbReference type="GO" id="GO:0016491">
    <property type="term" value="F:oxidoreductase activity"/>
    <property type="evidence" value="ECO:0007669"/>
    <property type="project" value="UniProtKB-KW"/>
</dbReference>
<dbReference type="SUPFAM" id="SSF54292">
    <property type="entry name" value="2Fe-2S ferredoxin-like"/>
    <property type="match status" value="1"/>
</dbReference>
<dbReference type="Gene3D" id="3.40.50.80">
    <property type="entry name" value="Nucleotide-binding domain of ferredoxin-NADP reductase (FNR) module"/>
    <property type="match status" value="1"/>
</dbReference>
<dbReference type="InterPro" id="IPR012675">
    <property type="entry name" value="Beta-grasp_dom_sf"/>
</dbReference>
<evidence type="ECO:0000256" key="7">
    <source>
        <dbReference type="ARBA" id="ARBA00023004"/>
    </source>
</evidence>
<proteinExistence type="inferred from homology"/>
<keyword evidence="8" id="KW-0411">Iron-sulfur</keyword>
<dbReference type="AlphaFoldDB" id="A0A433SEG6"/>
<dbReference type="InterPro" id="IPR017938">
    <property type="entry name" value="Riboflavin_synthase-like_b-brl"/>
</dbReference>
<comment type="similarity">
    <text evidence="10">In the N-terminal section; belongs to the FAD-binding oxidoreductase type 6 family.</text>
</comment>
<comment type="cofactor">
    <cofactor evidence="9">
        <name>[2Fe-2S] cluster</name>
        <dbReference type="ChEBI" id="CHEBI:190135"/>
    </cofactor>
</comment>
<dbReference type="Gene3D" id="2.40.30.10">
    <property type="entry name" value="Translation factors"/>
    <property type="match status" value="1"/>
</dbReference>
<dbReference type="EC" id="1.-.-.-" evidence="13"/>
<dbReference type="PROSITE" id="PS00197">
    <property type="entry name" value="2FE2S_FER_1"/>
    <property type="match status" value="1"/>
</dbReference>
<dbReference type="SUPFAM" id="SSF52343">
    <property type="entry name" value="Ferredoxin reductase-like, C-terminal NADP-linked domain"/>
    <property type="match status" value="1"/>
</dbReference>
<dbReference type="InterPro" id="IPR039261">
    <property type="entry name" value="FNR_nucleotide-bd"/>
</dbReference>
<dbReference type="Pfam" id="PF00175">
    <property type="entry name" value="NAD_binding_1"/>
    <property type="match status" value="1"/>
</dbReference>
<dbReference type="CDD" id="cd06215">
    <property type="entry name" value="FNR_iron_sulfur_binding_1"/>
    <property type="match status" value="1"/>
</dbReference>
<feature type="domain" description="2Fe-2S ferredoxin-type" evidence="11">
    <location>
        <begin position="275"/>
        <end position="362"/>
    </location>
</feature>
<dbReference type="PROSITE" id="PS51085">
    <property type="entry name" value="2FE2S_FER_2"/>
    <property type="match status" value="1"/>
</dbReference>
<evidence type="ECO:0000256" key="1">
    <source>
        <dbReference type="ARBA" id="ARBA00001974"/>
    </source>
</evidence>
<dbReference type="InterPro" id="IPR036010">
    <property type="entry name" value="2Fe-2S_ferredoxin-like_sf"/>
</dbReference>
<evidence type="ECO:0000313" key="13">
    <source>
        <dbReference type="EMBL" id="RUS67086.1"/>
    </source>
</evidence>
<dbReference type="GO" id="GO:0046872">
    <property type="term" value="F:metal ion binding"/>
    <property type="evidence" value="ECO:0007669"/>
    <property type="project" value="UniProtKB-KW"/>
</dbReference>
<dbReference type="PRINTS" id="PR00371">
    <property type="entry name" value="FPNCR"/>
</dbReference>
<keyword evidence="4" id="KW-0479">Metal-binding</keyword>
<dbReference type="InterPro" id="IPR001709">
    <property type="entry name" value="Flavoprot_Pyr_Nucl_cyt_Rdtase"/>
</dbReference>
<dbReference type="PROSITE" id="PS51384">
    <property type="entry name" value="FAD_FR"/>
    <property type="match status" value="1"/>
</dbReference>
<dbReference type="EMBL" id="PQSP01000002">
    <property type="protein sequence ID" value="RUS67086.1"/>
    <property type="molecule type" value="Genomic_DNA"/>
</dbReference>
<evidence type="ECO:0000256" key="5">
    <source>
        <dbReference type="ARBA" id="ARBA00022827"/>
    </source>
</evidence>
<keyword evidence="14" id="KW-1185">Reference proteome</keyword>
<keyword evidence="3" id="KW-0001">2Fe-2S</keyword>
<accession>A0A433SEG6</accession>
<evidence type="ECO:0000259" key="12">
    <source>
        <dbReference type="PROSITE" id="PS51384"/>
    </source>
</evidence>
<comment type="caution">
    <text evidence="13">The sequence shown here is derived from an EMBL/GenBank/DDBJ whole genome shotgun (WGS) entry which is preliminary data.</text>
</comment>
<feature type="domain" description="FAD-binding FR-type" evidence="12">
    <location>
        <begin position="21"/>
        <end position="123"/>
    </location>
</feature>
<evidence type="ECO:0000256" key="9">
    <source>
        <dbReference type="ARBA" id="ARBA00034078"/>
    </source>
</evidence>
<evidence type="ECO:0000256" key="3">
    <source>
        <dbReference type="ARBA" id="ARBA00022714"/>
    </source>
</evidence>
<dbReference type="PRINTS" id="PR00410">
    <property type="entry name" value="PHEHYDRXLASE"/>
</dbReference>
<comment type="cofactor">
    <cofactor evidence="1">
        <name>FAD</name>
        <dbReference type="ChEBI" id="CHEBI:57692"/>
    </cofactor>
</comment>
<evidence type="ECO:0000256" key="2">
    <source>
        <dbReference type="ARBA" id="ARBA00022630"/>
    </source>
</evidence>
<evidence type="ECO:0000256" key="4">
    <source>
        <dbReference type="ARBA" id="ARBA00022723"/>
    </source>
</evidence>
<dbReference type="OrthoDB" id="370747at2"/>
<reference evidence="13 14" key="1">
    <citation type="submission" date="2018-01" db="EMBL/GenBank/DDBJ databases">
        <title>Saezia sanguinis gen. nov., sp. nov., in the order Burkholderiales isolated from human blood.</title>
        <authorList>
            <person name="Medina-Pascual M.J."/>
            <person name="Valdezate S."/>
            <person name="Monzon S."/>
            <person name="Cuesta I."/>
            <person name="Carrasco G."/>
            <person name="Villalon P."/>
            <person name="Saez-Nieto J.A."/>
        </authorList>
    </citation>
    <scope>NUCLEOTIDE SEQUENCE [LARGE SCALE GENOMIC DNA]</scope>
    <source>
        <strain evidence="13 14">CNM695-12</strain>
    </source>
</reference>
<dbReference type="InterPro" id="IPR017927">
    <property type="entry name" value="FAD-bd_FR_type"/>
</dbReference>
<sequence>MENRLPIQIDKRPMMADTWNPSLTPLVLVRKTFETQDTANFFFATPQHHTFTFKPGQFVTVKADIEGQTYARSYSISSLPEKAELQLTIKRVAGGVVSNWLIDHLLPGDSLCTYGFAGDFNIVDCPPKDKVLMISAGCGITPVMAMTRHLLNGAAQPVAKVDFLHCAKDIENVIYLDDMRHMAKAHPRFQAHLLLEQIGDQSGSERTYEGLISLAHLRACCPDYLDRSVYLCGPARFMEVVEGIFRDSGFDMACFFKESFLPSNTCDATVAADAAQCTVNVPDFQVSQQVAAGSVLLDVLEQAHVPVIGACRSGVCGSCKCKVTRGKVASSSHATLTEQEQADGYVLACSSKVVEDVDVALK</sequence>
<dbReference type="PANTHER" id="PTHR47354">
    <property type="entry name" value="NADH OXIDOREDUCTASE HCR"/>
    <property type="match status" value="1"/>
</dbReference>
<keyword evidence="6 13" id="KW-0560">Oxidoreductase</keyword>
<dbReference type="Gene3D" id="3.10.20.30">
    <property type="match status" value="1"/>
</dbReference>